<dbReference type="EMBL" id="JBBPDW010000007">
    <property type="protein sequence ID" value="KAK7550850.1"/>
    <property type="molecule type" value="Genomic_DNA"/>
</dbReference>
<proteinExistence type="predicted"/>
<comment type="caution">
    <text evidence="2">The sequence shown here is derived from an EMBL/GenBank/DDBJ whole genome shotgun (WGS) entry which is preliminary data.</text>
</comment>
<keyword evidence="3" id="KW-1185">Reference proteome</keyword>
<dbReference type="Proteomes" id="UP001365128">
    <property type="component" value="Unassembled WGS sequence"/>
</dbReference>
<evidence type="ECO:0000313" key="3">
    <source>
        <dbReference type="Proteomes" id="UP001365128"/>
    </source>
</evidence>
<organism evidence="2 3">
    <name type="scientific">Phyllosticta citricarpa</name>
    <dbReference type="NCBI Taxonomy" id="55181"/>
    <lineage>
        <taxon>Eukaryota</taxon>
        <taxon>Fungi</taxon>
        <taxon>Dikarya</taxon>
        <taxon>Ascomycota</taxon>
        <taxon>Pezizomycotina</taxon>
        <taxon>Dothideomycetes</taxon>
        <taxon>Dothideomycetes incertae sedis</taxon>
        <taxon>Botryosphaeriales</taxon>
        <taxon>Phyllostictaceae</taxon>
        <taxon>Phyllosticta</taxon>
    </lineage>
</organism>
<evidence type="ECO:0000313" key="2">
    <source>
        <dbReference type="EMBL" id="KAK7550850.1"/>
    </source>
</evidence>
<sequence>MMKTGVDGRTYGYVVDAPWPMMALDGSGRWTRDLLGPVESTRYISLLAAPGDIFLLHSDEKWIRVCQDKTKGSLVVATRPGDDGAHPERVGIPGQHIDGLISLETLGQTLHWLVGAILRRRHWLGPVLGSTAGENAQKSKSHRRARPLHDDDSTLENPLSTPRRCLAPPSIPPSVVCNRAQKSQLVSIQSYYIRPLPPPLPPPRPPWPFRCSFNLILMLDPSLLPRLPPIHTLPVLHTCSSRLNPPPLPFPSPSPHITHS</sequence>
<evidence type="ECO:0000256" key="1">
    <source>
        <dbReference type="SAM" id="MobiDB-lite"/>
    </source>
</evidence>
<reference evidence="2 3" key="1">
    <citation type="submission" date="2024-04" db="EMBL/GenBank/DDBJ databases">
        <title>Phyllosticta paracitricarpa is synonymous to the EU quarantine fungus P. citricarpa based on phylogenomic analyses.</title>
        <authorList>
            <consortium name="Lawrence Berkeley National Laboratory"/>
            <person name="Van Ingen-Buijs V.A."/>
            <person name="Van Westerhoven A.C."/>
            <person name="Haridas S."/>
            <person name="Skiadas P."/>
            <person name="Martin F."/>
            <person name="Groenewald J.Z."/>
            <person name="Crous P.W."/>
            <person name="Seidl M.F."/>
        </authorList>
    </citation>
    <scope>NUCLEOTIDE SEQUENCE [LARGE SCALE GENOMIC DNA]</scope>
    <source>
        <strain evidence="2 3">CBS 122670</strain>
    </source>
</reference>
<feature type="region of interest" description="Disordered" evidence="1">
    <location>
        <begin position="130"/>
        <end position="164"/>
    </location>
</feature>
<accession>A0ABR1MJA4</accession>
<gene>
    <name evidence="2" type="ORF">IWX46DRAFT_426283</name>
</gene>
<protein>
    <submittedName>
        <fullName evidence="2">Uncharacterized protein</fullName>
    </submittedName>
</protein>
<name>A0ABR1MJA4_9PEZI</name>